<dbReference type="EMBL" id="JAUSVL010000001">
    <property type="protein sequence ID" value="MDQ0291295.1"/>
    <property type="molecule type" value="Genomic_DNA"/>
</dbReference>
<name>A0AAE4AQ81_9BACT</name>
<dbReference type="Proteomes" id="UP001238163">
    <property type="component" value="Unassembled WGS sequence"/>
</dbReference>
<reference evidence="2" key="1">
    <citation type="submission" date="2023-07" db="EMBL/GenBank/DDBJ databases">
        <title>Genomic Encyclopedia of Type Strains, Phase IV (KMG-IV): sequencing the most valuable type-strain genomes for metagenomic binning, comparative biology and taxonomic classification.</title>
        <authorList>
            <person name="Goeker M."/>
        </authorList>
    </citation>
    <scope>NUCLEOTIDE SEQUENCE</scope>
    <source>
        <strain evidence="2">DSM 24202</strain>
    </source>
</reference>
<comment type="caution">
    <text evidence="2">The sequence shown here is derived from an EMBL/GenBank/DDBJ whole genome shotgun (WGS) entry which is preliminary data.</text>
</comment>
<proteinExistence type="predicted"/>
<evidence type="ECO:0000313" key="3">
    <source>
        <dbReference type="Proteomes" id="UP001238163"/>
    </source>
</evidence>
<keyword evidence="1" id="KW-0732">Signal</keyword>
<evidence type="ECO:0000256" key="1">
    <source>
        <dbReference type="SAM" id="SignalP"/>
    </source>
</evidence>
<dbReference type="RefSeq" id="WP_307263874.1">
    <property type="nucleotide sequence ID" value="NZ_JAUSVL010000001.1"/>
</dbReference>
<protein>
    <submittedName>
        <fullName evidence="2">Uncharacterized protein</fullName>
    </submittedName>
</protein>
<gene>
    <name evidence="2" type="ORF">J3R75_003402</name>
</gene>
<feature type="signal peptide" evidence="1">
    <location>
        <begin position="1"/>
        <end position="21"/>
    </location>
</feature>
<feature type="chain" id="PRO_5042285552" evidence="1">
    <location>
        <begin position="22"/>
        <end position="896"/>
    </location>
</feature>
<organism evidence="2 3">
    <name type="scientific">Oligosphaera ethanolica</name>
    <dbReference type="NCBI Taxonomy" id="760260"/>
    <lineage>
        <taxon>Bacteria</taxon>
        <taxon>Pseudomonadati</taxon>
        <taxon>Lentisphaerota</taxon>
        <taxon>Oligosphaeria</taxon>
        <taxon>Oligosphaerales</taxon>
        <taxon>Oligosphaeraceae</taxon>
        <taxon>Oligosphaera</taxon>
    </lineage>
</organism>
<keyword evidence="3" id="KW-1185">Reference proteome</keyword>
<accession>A0AAE4AQ81</accession>
<evidence type="ECO:0000313" key="2">
    <source>
        <dbReference type="EMBL" id="MDQ0291295.1"/>
    </source>
</evidence>
<sequence length="896" mass="98137">MKRKSIFGTLMVSLLAAAAFAAETVTLFDFSGSQLHGWVGNPRVKSITPGPEGLHVICSGQEDPWIEGPPCDTLPEGEYELLKLEVTFANRVASAIEVFYGPRFVAGSSVRIAATGDGTWQTGSALIPRLQPGDRLRIDPAQNEGEFTLASIKVTPMVPLFNTRFSKPAVPQTEQSTQSLLAGDLVLRHHPRRWGDFILERKGLRLASGQANDDIVVLNAAGQPTTIALSDLELNWERQDNALLCVASHRDADGRAWRISRSFQAQNGNAIAINTTIMLSAAADMINVPWLTLFPGLGSFGSAKDQALFAGVEYLMDEPSSDTKDIEGPNAIRRLVSNHKVCFPLMAILQDRQWLALSWDESLKPGPIFDSPDRIYNSGAHLFALWSPGVCQGRIENDFNVYEPMHWEGNRDYSMTTLISAGDGDSVIAAVKDYLQRKQLPPLPEYAGGYQAALALLAKGWLDSSSYADGKWRHAVVPNPEKFAAQPAADALVFLAWLAGETTDAALATRIRQRLAEVLPKYQELGYSSGVSHGRHELFVRMYFNQSLSWLDRAAGGARDILAKLRSDGSSPYVANPTAKHDYGVTHWTDHANGLTANRLTLPAYYAQAAGDPAFRADFLGAVDRVLDLYRHDAPRGAQTWEIALHTPDILGAAYMLKLCVAAYRISGDEKYLSEAEYWALSGVPFVYLIDPVLEHGPVGRYGTIAVLGATSWKAPFWIGLPVQWCGLVYRNELLHYLDELPNREKRQFWQQLADGITIAGLQMTHPLSDSKLQGLLPDFFILAQQQGNGPAINPGTVQHGLPQAFGKTPIFSTKAVVPGVIVHALGDISNWRGADGRCELDLALWPEGPSEVVISGLSKEPAILRWQNAPVTGQWSETHRTLIVSIAGKGRLTIE</sequence>
<dbReference type="AlphaFoldDB" id="A0AAE4AQ81"/>